<comment type="caution">
    <text evidence="1">The sequence shown here is derived from an EMBL/GenBank/DDBJ whole genome shotgun (WGS) entry which is preliminary data.</text>
</comment>
<feature type="non-terminal residue" evidence="1">
    <location>
        <position position="1"/>
    </location>
</feature>
<evidence type="ECO:0000313" key="2">
    <source>
        <dbReference type="Proteomes" id="UP001150581"/>
    </source>
</evidence>
<sequence>RKDIIADPSLLTDYERKELAKLEDIKQKLKVAKLRLDSMLLIVHDINPKSADLQLLQ</sequence>
<accession>A0ACC1I0I7</accession>
<protein>
    <submittedName>
        <fullName evidence="1">Uncharacterized protein</fullName>
    </submittedName>
</protein>
<name>A0ACC1I0I7_9FUNG</name>
<gene>
    <name evidence="1" type="ORF">LPJ66_011756</name>
</gene>
<dbReference type="EMBL" id="JANBPG010003790">
    <property type="protein sequence ID" value="KAJ1879143.1"/>
    <property type="molecule type" value="Genomic_DNA"/>
</dbReference>
<proteinExistence type="predicted"/>
<evidence type="ECO:0000313" key="1">
    <source>
        <dbReference type="EMBL" id="KAJ1879143.1"/>
    </source>
</evidence>
<keyword evidence="2" id="KW-1185">Reference proteome</keyword>
<reference evidence="1" key="1">
    <citation type="submission" date="2022-07" db="EMBL/GenBank/DDBJ databases">
        <title>Phylogenomic reconstructions and comparative analyses of Kickxellomycotina fungi.</title>
        <authorList>
            <person name="Reynolds N.K."/>
            <person name="Stajich J.E."/>
            <person name="Barry K."/>
            <person name="Grigoriev I.V."/>
            <person name="Crous P."/>
            <person name="Smith M.E."/>
        </authorList>
    </citation>
    <scope>NUCLEOTIDE SEQUENCE</scope>
    <source>
        <strain evidence="1">Benny 63K</strain>
    </source>
</reference>
<dbReference type="Proteomes" id="UP001150581">
    <property type="component" value="Unassembled WGS sequence"/>
</dbReference>
<organism evidence="1 2">
    <name type="scientific">Kickxella alabastrina</name>
    <dbReference type="NCBI Taxonomy" id="61397"/>
    <lineage>
        <taxon>Eukaryota</taxon>
        <taxon>Fungi</taxon>
        <taxon>Fungi incertae sedis</taxon>
        <taxon>Zoopagomycota</taxon>
        <taxon>Kickxellomycotina</taxon>
        <taxon>Kickxellomycetes</taxon>
        <taxon>Kickxellales</taxon>
        <taxon>Kickxellaceae</taxon>
        <taxon>Kickxella</taxon>
    </lineage>
</organism>